<dbReference type="GO" id="GO:0016020">
    <property type="term" value="C:membrane"/>
    <property type="evidence" value="ECO:0007669"/>
    <property type="project" value="TreeGrafter"/>
</dbReference>
<dbReference type="GO" id="GO:0046464">
    <property type="term" value="P:acylglycerol catabolic process"/>
    <property type="evidence" value="ECO:0007669"/>
    <property type="project" value="TreeGrafter"/>
</dbReference>
<dbReference type="InterPro" id="IPR000073">
    <property type="entry name" value="AB_hydrolase_1"/>
</dbReference>
<keyword evidence="3" id="KW-1185">Reference proteome</keyword>
<dbReference type="EMBL" id="VHSH01000003">
    <property type="protein sequence ID" value="TQV80909.1"/>
    <property type="molecule type" value="Genomic_DNA"/>
</dbReference>
<evidence type="ECO:0000313" key="2">
    <source>
        <dbReference type="EMBL" id="TQV80909.1"/>
    </source>
</evidence>
<dbReference type="InterPro" id="IPR050266">
    <property type="entry name" value="AB_hydrolase_sf"/>
</dbReference>
<accession>A0A545TUM8</accession>
<gene>
    <name evidence="2" type="ORF">FKG95_12240</name>
</gene>
<dbReference type="Gene3D" id="3.40.50.1820">
    <property type="entry name" value="alpha/beta hydrolase"/>
    <property type="match status" value="1"/>
</dbReference>
<evidence type="ECO:0000259" key="1">
    <source>
        <dbReference type="Pfam" id="PF12697"/>
    </source>
</evidence>
<dbReference type="SUPFAM" id="SSF53474">
    <property type="entry name" value="alpha/beta-Hydrolases"/>
    <property type="match status" value="1"/>
</dbReference>
<dbReference type="PANTHER" id="PTHR43798:SF5">
    <property type="entry name" value="MONOACYLGLYCEROL LIPASE ABHD6"/>
    <property type="match status" value="1"/>
</dbReference>
<dbReference type="InterPro" id="IPR029058">
    <property type="entry name" value="AB_hydrolase_fold"/>
</dbReference>
<dbReference type="Pfam" id="PF12697">
    <property type="entry name" value="Abhydrolase_6"/>
    <property type="match status" value="1"/>
</dbReference>
<dbReference type="PANTHER" id="PTHR43798">
    <property type="entry name" value="MONOACYLGLYCEROL LIPASE"/>
    <property type="match status" value="1"/>
</dbReference>
<keyword evidence="2" id="KW-0378">Hydrolase</keyword>
<protein>
    <submittedName>
        <fullName evidence="2">Alpha/beta hydrolase</fullName>
    </submittedName>
</protein>
<dbReference type="AlphaFoldDB" id="A0A545TUM8"/>
<dbReference type="GO" id="GO:0047372">
    <property type="term" value="F:monoacylglycerol lipase activity"/>
    <property type="evidence" value="ECO:0007669"/>
    <property type="project" value="TreeGrafter"/>
</dbReference>
<reference evidence="2 3" key="1">
    <citation type="submission" date="2019-06" db="EMBL/GenBank/DDBJ databases">
        <title>Whole genome sequence for Rhodospirillaceae sp. R148.</title>
        <authorList>
            <person name="Wang G."/>
        </authorList>
    </citation>
    <scope>NUCLEOTIDE SEQUENCE [LARGE SCALE GENOMIC DNA]</scope>
    <source>
        <strain evidence="2 3">R148</strain>
    </source>
</reference>
<evidence type="ECO:0000313" key="3">
    <source>
        <dbReference type="Proteomes" id="UP000315252"/>
    </source>
</evidence>
<sequence length="306" mass="32902">MLSREEALREAEVFSITGPPALQVRRLNNSGPPVLYVHGATFPSALSVGYRFSDGQSWEGHLHSEGFDVWSFDFAGFGGSERCRRSTSSLADSRASAAAKQIARVVEHICEQRRGAAVNIIAHSWGSIATGCYLENHSHLAGRLVFFGPIAQRHGAEKVGVRGFPASRLITVTAQLERFIDDVPEGEGPLLDEPGLASWGPAYLASDPTALTRDPPAVAVPGGPAADIAAAWQGELAYDPGRITTPILLIRGEWDSLCNDKDAGWLLDGLGSEVKRDLVIPGATHLMHLEEGRFALWSAVAEFLRG</sequence>
<name>A0A545TUM8_9PROT</name>
<organism evidence="2 3">
    <name type="scientific">Denitrobaculum tricleocarpae</name>
    <dbReference type="NCBI Taxonomy" id="2591009"/>
    <lineage>
        <taxon>Bacteria</taxon>
        <taxon>Pseudomonadati</taxon>
        <taxon>Pseudomonadota</taxon>
        <taxon>Alphaproteobacteria</taxon>
        <taxon>Rhodospirillales</taxon>
        <taxon>Rhodospirillaceae</taxon>
        <taxon>Denitrobaculum</taxon>
    </lineage>
</organism>
<dbReference type="OrthoDB" id="5492442at2"/>
<dbReference type="Proteomes" id="UP000315252">
    <property type="component" value="Unassembled WGS sequence"/>
</dbReference>
<comment type="caution">
    <text evidence="2">The sequence shown here is derived from an EMBL/GenBank/DDBJ whole genome shotgun (WGS) entry which is preliminary data.</text>
</comment>
<feature type="domain" description="AB hydrolase-1" evidence="1">
    <location>
        <begin position="34"/>
        <end position="291"/>
    </location>
</feature>
<proteinExistence type="predicted"/>